<organism evidence="2 3">
    <name type="scientific">Murinocardiopsis flavida</name>
    <dbReference type="NCBI Taxonomy" id="645275"/>
    <lineage>
        <taxon>Bacteria</taxon>
        <taxon>Bacillati</taxon>
        <taxon>Actinomycetota</taxon>
        <taxon>Actinomycetes</taxon>
        <taxon>Streptosporangiales</taxon>
        <taxon>Nocardiopsidaceae</taxon>
        <taxon>Murinocardiopsis</taxon>
    </lineage>
</organism>
<dbReference type="AlphaFoldDB" id="A0A2P8CVE7"/>
<keyword evidence="1" id="KW-0560">Oxidoreductase</keyword>
<dbReference type="PANTHER" id="PTHR47534">
    <property type="entry name" value="YALI0E05731P"/>
    <property type="match status" value="1"/>
</dbReference>
<dbReference type="SUPFAM" id="SSF51735">
    <property type="entry name" value="NAD(P)-binding Rossmann-fold domains"/>
    <property type="match status" value="1"/>
</dbReference>
<dbReference type="InterPro" id="IPR052228">
    <property type="entry name" value="Sec_Metab_Biosynth_Oxidored"/>
</dbReference>
<dbReference type="GO" id="GO:0016491">
    <property type="term" value="F:oxidoreductase activity"/>
    <property type="evidence" value="ECO:0007669"/>
    <property type="project" value="UniProtKB-KW"/>
</dbReference>
<proteinExistence type="predicted"/>
<dbReference type="Pfam" id="PF00106">
    <property type="entry name" value="adh_short"/>
    <property type="match status" value="1"/>
</dbReference>
<dbReference type="EMBL" id="PYGA01000028">
    <property type="protein sequence ID" value="PSK88953.1"/>
    <property type="molecule type" value="Genomic_DNA"/>
</dbReference>
<dbReference type="RefSeq" id="WP_245929138.1">
    <property type="nucleotide sequence ID" value="NZ_PYGA01000028.1"/>
</dbReference>
<accession>A0A2P8CVE7</accession>
<protein>
    <submittedName>
        <fullName evidence="2">Short subunit dehydrogenase</fullName>
    </submittedName>
</protein>
<evidence type="ECO:0000313" key="2">
    <source>
        <dbReference type="EMBL" id="PSK88953.1"/>
    </source>
</evidence>
<comment type="caution">
    <text evidence="2">The sequence shown here is derived from an EMBL/GenBank/DDBJ whole genome shotgun (WGS) entry which is preliminary data.</text>
</comment>
<dbReference type="InterPro" id="IPR036291">
    <property type="entry name" value="NAD(P)-bd_dom_sf"/>
</dbReference>
<evidence type="ECO:0000256" key="1">
    <source>
        <dbReference type="ARBA" id="ARBA00023002"/>
    </source>
</evidence>
<reference evidence="2 3" key="1">
    <citation type="submission" date="2018-03" db="EMBL/GenBank/DDBJ databases">
        <title>Genomic Encyclopedia of Archaeal and Bacterial Type Strains, Phase II (KMG-II): from individual species to whole genera.</title>
        <authorList>
            <person name="Goeker M."/>
        </authorList>
    </citation>
    <scope>NUCLEOTIDE SEQUENCE [LARGE SCALE GENOMIC DNA]</scope>
    <source>
        <strain evidence="2 3">DSM 45312</strain>
    </source>
</reference>
<dbReference type="PANTHER" id="PTHR47534:SF3">
    <property type="entry name" value="ALCOHOL DEHYDROGENASE-LIKE C-TERMINAL DOMAIN-CONTAINING PROTEIN"/>
    <property type="match status" value="1"/>
</dbReference>
<dbReference type="InterPro" id="IPR002347">
    <property type="entry name" value="SDR_fam"/>
</dbReference>
<keyword evidence="3" id="KW-1185">Reference proteome</keyword>
<sequence length="290" mass="31030">MPTDPSPRNPGRRRVVVVSGGTDGMGRALALARAERGDSVVVLGSNPDKGRRLRAEAERVGAAGRIDFIQVDLSGVAATRAAVERIAERHRVVDALALFANRHATRRTVTAEGLERTFALYYLSRVLLGDGLAPLLRRSADPVIVNVSGTGTVQGRVHLDDLQLERRYSTVAAQLQAGRANDLLGVAFAARPDNPIRYVLYHPGFTRSGDLSPLPAPVRVLLRVAARVAARPVADAIAPVHGFIDHPPEAPLTAIDRGRPVPLTLKTLDPGDARRLAEATEALLHARCPG</sequence>
<gene>
    <name evidence="2" type="ORF">CLV63_12841</name>
</gene>
<name>A0A2P8CVE7_9ACTN</name>
<dbReference type="Gene3D" id="3.40.50.720">
    <property type="entry name" value="NAD(P)-binding Rossmann-like Domain"/>
    <property type="match status" value="1"/>
</dbReference>
<evidence type="ECO:0000313" key="3">
    <source>
        <dbReference type="Proteomes" id="UP000240542"/>
    </source>
</evidence>
<dbReference type="Proteomes" id="UP000240542">
    <property type="component" value="Unassembled WGS sequence"/>
</dbReference>